<dbReference type="InterPro" id="IPR036291">
    <property type="entry name" value="NAD(P)-bd_dom_sf"/>
</dbReference>
<keyword evidence="3" id="KW-1185">Reference proteome</keyword>
<reference evidence="2" key="1">
    <citation type="submission" date="2015-02" db="EMBL/GenBank/DDBJ databases">
        <title>Genome Assembly of Bacillaceae bacterium MTCC 8252.</title>
        <authorList>
            <person name="Verma A."/>
            <person name="Khatri I."/>
            <person name="Mual P."/>
            <person name="Subramanian S."/>
            <person name="Krishnamurthi S."/>
        </authorList>
    </citation>
    <scope>NUCLEOTIDE SEQUENCE [LARGE SCALE GENOMIC DNA]</scope>
    <source>
        <strain evidence="2">MTCC 8252</strain>
    </source>
</reference>
<sequence length="207" mass="21853">MKVLVIGADSEVGEFVIRSLVKHGHEAAAVLQAKNKMEDIRKAGAAEVYAGDQAIEGYARCEAIIFLSDSSPNTGAGKTVLVDHEAVADAIQEAKQHGVNRFVMMSAVRANEEQGGSTKNVGAKGVPDELLEETGLVYTVVRPARMTDKPGKGAVTIARELSAEEATISKEDTAAMLVAVLDRKAAYNKTFDVASGDTPIPDALQSL</sequence>
<dbReference type="PANTHER" id="PTHR15020">
    <property type="entry name" value="FLAVIN REDUCTASE-RELATED"/>
    <property type="match status" value="1"/>
</dbReference>
<dbReference type="RefSeq" id="WP_040037366.1">
    <property type="nucleotide sequence ID" value="NZ_JWIQ02000042.1"/>
</dbReference>
<proteinExistence type="predicted"/>
<evidence type="ECO:0000313" key="2">
    <source>
        <dbReference type="EMBL" id="KKB42002.1"/>
    </source>
</evidence>
<dbReference type="InterPro" id="IPR016040">
    <property type="entry name" value="NAD(P)-bd_dom"/>
</dbReference>
<dbReference type="AlphaFoldDB" id="A0A0F5I9Z4"/>
<dbReference type="PANTHER" id="PTHR15020:SF50">
    <property type="entry name" value="UPF0659 PROTEIN YMR090W"/>
    <property type="match status" value="1"/>
</dbReference>
<comment type="caution">
    <text evidence="2">The sequence shown here is derived from an EMBL/GenBank/DDBJ whole genome shotgun (WGS) entry which is preliminary data.</text>
</comment>
<feature type="domain" description="NAD(P)-binding" evidence="1">
    <location>
        <begin position="7"/>
        <end position="183"/>
    </location>
</feature>
<protein>
    <submittedName>
        <fullName evidence="2">Oxidoreductase ylbE</fullName>
    </submittedName>
</protein>
<gene>
    <name evidence="2" type="ORF">QY95_00425</name>
</gene>
<name>A0A0F5I9Z4_BACTR</name>
<dbReference type="Pfam" id="PF13460">
    <property type="entry name" value="NAD_binding_10"/>
    <property type="match status" value="1"/>
</dbReference>
<dbReference type="Gene3D" id="3.40.50.720">
    <property type="entry name" value="NAD(P)-binding Rossmann-like Domain"/>
    <property type="match status" value="1"/>
</dbReference>
<organism evidence="2 3">
    <name type="scientific">Bacillus thermotolerans</name>
    <name type="common">Quasibacillus thermotolerans</name>
    <dbReference type="NCBI Taxonomy" id="1221996"/>
    <lineage>
        <taxon>Bacteria</taxon>
        <taxon>Bacillati</taxon>
        <taxon>Bacillota</taxon>
        <taxon>Bacilli</taxon>
        <taxon>Bacillales</taxon>
        <taxon>Bacillaceae</taxon>
        <taxon>Bacillus</taxon>
    </lineage>
</organism>
<dbReference type="SUPFAM" id="SSF51735">
    <property type="entry name" value="NAD(P)-binding Rossmann-fold domains"/>
    <property type="match status" value="1"/>
</dbReference>
<evidence type="ECO:0000259" key="1">
    <source>
        <dbReference type="Pfam" id="PF13460"/>
    </source>
</evidence>
<dbReference type="Proteomes" id="UP000031563">
    <property type="component" value="Unassembled WGS sequence"/>
</dbReference>
<evidence type="ECO:0000313" key="3">
    <source>
        <dbReference type="Proteomes" id="UP000031563"/>
    </source>
</evidence>
<dbReference type="STRING" id="1221996.QY95_00425"/>
<dbReference type="EMBL" id="JWIR02000016">
    <property type="protein sequence ID" value="KKB42002.1"/>
    <property type="molecule type" value="Genomic_DNA"/>
</dbReference>
<accession>A0A0F5I9Z4</accession>